<feature type="transmembrane region" description="Helical" evidence="1">
    <location>
        <begin position="53"/>
        <end position="75"/>
    </location>
</feature>
<keyword evidence="1" id="KW-0812">Transmembrane</keyword>
<evidence type="ECO:0000313" key="2">
    <source>
        <dbReference type="EMBL" id="TGO80025.1"/>
    </source>
</evidence>
<name>A0A4Z1K2D9_9HELO</name>
<keyword evidence="1" id="KW-0472">Membrane</keyword>
<organism evidence="2 3">
    <name type="scientific">Botrytis porri</name>
    <dbReference type="NCBI Taxonomy" id="87229"/>
    <lineage>
        <taxon>Eukaryota</taxon>
        <taxon>Fungi</taxon>
        <taxon>Dikarya</taxon>
        <taxon>Ascomycota</taxon>
        <taxon>Pezizomycotina</taxon>
        <taxon>Leotiomycetes</taxon>
        <taxon>Helotiales</taxon>
        <taxon>Sclerotiniaceae</taxon>
        <taxon>Botrytis</taxon>
    </lineage>
</organism>
<sequence>MGNDMYLLTYHPGLDKDVCTEHELDYFKLRNYLNSKERKREYNNLSSIATVSALNFFSFFFYFNMFLFIYINYLYKKKKRKKKGHSRIFMARVIIYILKNGGKFKLEYDVLEAYFLAEKFYALKTTELDEKGNHKIVIRTKGLSRSSVN</sequence>
<evidence type="ECO:0000313" key="3">
    <source>
        <dbReference type="Proteomes" id="UP000297280"/>
    </source>
</evidence>
<proteinExistence type="predicted"/>
<comment type="caution">
    <text evidence="2">The sequence shown here is derived from an EMBL/GenBank/DDBJ whole genome shotgun (WGS) entry which is preliminary data.</text>
</comment>
<dbReference type="Proteomes" id="UP000297280">
    <property type="component" value="Unassembled WGS sequence"/>
</dbReference>
<keyword evidence="1" id="KW-1133">Transmembrane helix</keyword>
<gene>
    <name evidence="2" type="ORF">BPOR_1835g00020</name>
</gene>
<reference evidence="2 3" key="1">
    <citation type="submission" date="2017-12" db="EMBL/GenBank/DDBJ databases">
        <title>Comparative genomics of Botrytis spp.</title>
        <authorList>
            <person name="Valero-Jimenez C.A."/>
            <person name="Tapia P."/>
            <person name="Veloso J."/>
            <person name="Silva-Moreno E."/>
            <person name="Staats M."/>
            <person name="Valdes J.H."/>
            <person name="Van Kan J.A.L."/>
        </authorList>
    </citation>
    <scope>NUCLEOTIDE SEQUENCE [LARGE SCALE GENOMIC DNA]</scope>
    <source>
        <strain evidence="2 3">MUCL3349</strain>
    </source>
</reference>
<accession>A0A4Z1K2D9</accession>
<evidence type="ECO:0000256" key="1">
    <source>
        <dbReference type="SAM" id="Phobius"/>
    </source>
</evidence>
<protein>
    <submittedName>
        <fullName evidence="2">Uncharacterized protein</fullName>
    </submittedName>
</protein>
<keyword evidence="3" id="KW-1185">Reference proteome</keyword>
<dbReference type="EMBL" id="PQXO01001825">
    <property type="protein sequence ID" value="TGO80025.1"/>
    <property type="molecule type" value="Genomic_DNA"/>
</dbReference>
<dbReference type="AlphaFoldDB" id="A0A4Z1K2D9"/>